<reference evidence="2 3" key="1">
    <citation type="submission" date="2024-01" db="EMBL/GenBank/DDBJ databases">
        <title>A draft genome for a cacao thread blight-causing isolate of Paramarasmius palmivorus.</title>
        <authorList>
            <person name="Baruah I.K."/>
            <person name="Bukari Y."/>
            <person name="Amoako-Attah I."/>
            <person name="Meinhardt L.W."/>
            <person name="Bailey B.A."/>
            <person name="Cohen S.P."/>
        </authorList>
    </citation>
    <scope>NUCLEOTIDE SEQUENCE [LARGE SCALE GENOMIC DNA]</scope>
    <source>
        <strain evidence="2 3">GH-12</strain>
    </source>
</reference>
<keyword evidence="3" id="KW-1185">Reference proteome</keyword>
<comment type="caution">
    <text evidence="2">The sequence shown here is derived from an EMBL/GenBank/DDBJ whole genome shotgun (WGS) entry which is preliminary data.</text>
</comment>
<dbReference type="EMBL" id="JAYKXP010000037">
    <property type="protein sequence ID" value="KAK7040328.1"/>
    <property type="molecule type" value="Genomic_DNA"/>
</dbReference>
<evidence type="ECO:0000259" key="1">
    <source>
        <dbReference type="Pfam" id="PF20236"/>
    </source>
</evidence>
<dbReference type="AlphaFoldDB" id="A0AAW0CMY2"/>
<organism evidence="2 3">
    <name type="scientific">Paramarasmius palmivorus</name>
    <dbReference type="NCBI Taxonomy" id="297713"/>
    <lineage>
        <taxon>Eukaryota</taxon>
        <taxon>Fungi</taxon>
        <taxon>Dikarya</taxon>
        <taxon>Basidiomycota</taxon>
        <taxon>Agaricomycotina</taxon>
        <taxon>Agaricomycetes</taxon>
        <taxon>Agaricomycetidae</taxon>
        <taxon>Agaricales</taxon>
        <taxon>Marasmiineae</taxon>
        <taxon>Marasmiaceae</taxon>
        <taxon>Paramarasmius</taxon>
    </lineage>
</organism>
<accession>A0AAW0CMY2</accession>
<evidence type="ECO:0000313" key="2">
    <source>
        <dbReference type="EMBL" id="KAK7040328.1"/>
    </source>
</evidence>
<sequence>MELSLMDSDPWNTVFILPDGDPLYHVETDLGIFTSKPTTIKKIMGPDSAEMAIVDSGSWDSLVSVWGKNLTPHREGIFSTSESFIASDGKSYKWKINWDSTMLVINDGSHTLTAAYDSGSLGFFSKSRPPTLNILPHEEEEEKPPPEKKTNEWNDGLLIFGSMNPSSGHRIVAVAIDNMYSIGI</sequence>
<name>A0AAW0CMY2_9AGAR</name>
<evidence type="ECO:0000313" key="3">
    <source>
        <dbReference type="Proteomes" id="UP001383192"/>
    </source>
</evidence>
<feature type="domain" description="DUF6593" evidence="1">
    <location>
        <begin position="9"/>
        <end position="134"/>
    </location>
</feature>
<dbReference type="Proteomes" id="UP001383192">
    <property type="component" value="Unassembled WGS sequence"/>
</dbReference>
<dbReference type="Pfam" id="PF20236">
    <property type="entry name" value="DUF6593"/>
    <property type="match status" value="1"/>
</dbReference>
<gene>
    <name evidence="2" type="ORF">VNI00_009796</name>
</gene>
<protein>
    <recommendedName>
        <fullName evidence="1">DUF6593 domain-containing protein</fullName>
    </recommendedName>
</protein>
<proteinExistence type="predicted"/>
<dbReference type="InterPro" id="IPR046528">
    <property type="entry name" value="DUF6593"/>
</dbReference>